<dbReference type="InterPro" id="IPR019775">
    <property type="entry name" value="WD40_repeat_CS"/>
</dbReference>
<dbReference type="InterPro" id="IPR015943">
    <property type="entry name" value="WD40/YVTN_repeat-like_dom_sf"/>
</dbReference>
<dbReference type="SMART" id="SM00320">
    <property type="entry name" value="WD40"/>
    <property type="match status" value="6"/>
</dbReference>
<keyword evidence="1 3" id="KW-0853">WD repeat</keyword>
<evidence type="ECO:0000313" key="4">
    <source>
        <dbReference type="EMBL" id="KIK56256.1"/>
    </source>
</evidence>
<feature type="repeat" description="WD" evidence="3">
    <location>
        <begin position="235"/>
        <end position="269"/>
    </location>
</feature>
<gene>
    <name evidence="4" type="ORF">GYMLUDRAFT_230350</name>
</gene>
<dbReference type="PRINTS" id="PR00320">
    <property type="entry name" value="GPROTEINBRPT"/>
</dbReference>
<dbReference type="EMBL" id="KN834799">
    <property type="protein sequence ID" value="KIK56256.1"/>
    <property type="molecule type" value="Genomic_DNA"/>
</dbReference>
<dbReference type="GO" id="GO:1990234">
    <property type="term" value="C:transferase complex"/>
    <property type="evidence" value="ECO:0007669"/>
    <property type="project" value="UniProtKB-ARBA"/>
</dbReference>
<dbReference type="PROSITE" id="PS50294">
    <property type="entry name" value="WD_REPEATS_REGION"/>
    <property type="match status" value="2"/>
</dbReference>
<dbReference type="InterPro" id="IPR011047">
    <property type="entry name" value="Quinoprotein_ADH-like_sf"/>
</dbReference>
<evidence type="ECO:0008006" key="6">
    <source>
        <dbReference type="Google" id="ProtNLM"/>
    </source>
</evidence>
<reference evidence="4 5" key="1">
    <citation type="submission" date="2014-04" db="EMBL/GenBank/DDBJ databases">
        <title>Evolutionary Origins and Diversification of the Mycorrhizal Mutualists.</title>
        <authorList>
            <consortium name="DOE Joint Genome Institute"/>
            <consortium name="Mycorrhizal Genomics Consortium"/>
            <person name="Kohler A."/>
            <person name="Kuo A."/>
            <person name="Nagy L.G."/>
            <person name="Floudas D."/>
            <person name="Copeland A."/>
            <person name="Barry K.W."/>
            <person name="Cichocki N."/>
            <person name="Veneault-Fourrey C."/>
            <person name="LaButti K."/>
            <person name="Lindquist E.A."/>
            <person name="Lipzen A."/>
            <person name="Lundell T."/>
            <person name="Morin E."/>
            <person name="Murat C."/>
            <person name="Riley R."/>
            <person name="Ohm R."/>
            <person name="Sun H."/>
            <person name="Tunlid A."/>
            <person name="Henrissat B."/>
            <person name="Grigoriev I.V."/>
            <person name="Hibbett D.S."/>
            <person name="Martin F."/>
        </authorList>
    </citation>
    <scope>NUCLEOTIDE SEQUENCE [LARGE SCALE GENOMIC DNA]</scope>
    <source>
        <strain evidence="4 5">FD-317 M1</strain>
    </source>
</reference>
<sequence length="269" mass="29256">MRRFISPIMDTGDGSQICCVSVSRDGEFLYSGDDQGRLRVWDAVTGEQRAIVETDMDIINSIALLPDGKHCVLAGGYLHEGNLQIWEAKADGKRIKRYIEHSDIVNAVCVVPGSNGKLIATASNNRFIRICDTDTGEIIRKIDTGADWVQALVFSESGKMVSGGGDNTIRIWDFQMKQDGQDSVQELGVLNGHTDEITAIAFSHDGQWIASGSPDGTLRIWSSDSRCELVGGKTFTGHTDRVLCVAPSPDANKAISGGKDGIIRVWEIQ</sequence>
<feature type="repeat" description="WD" evidence="3">
    <location>
        <begin position="142"/>
        <end position="175"/>
    </location>
</feature>
<dbReference type="PANTHER" id="PTHR22847:SF637">
    <property type="entry name" value="WD REPEAT DOMAIN 5B"/>
    <property type="match status" value="1"/>
</dbReference>
<dbReference type="AlphaFoldDB" id="A0A0D0BMT9"/>
<dbReference type="SUPFAM" id="SSF50998">
    <property type="entry name" value="Quinoprotein alcohol dehydrogenase-like"/>
    <property type="match status" value="1"/>
</dbReference>
<feature type="repeat" description="WD" evidence="3">
    <location>
        <begin position="10"/>
        <end position="51"/>
    </location>
</feature>
<dbReference type="PROSITE" id="PS50082">
    <property type="entry name" value="WD_REPEATS_2"/>
    <property type="match status" value="4"/>
</dbReference>
<evidence type="ECO:0000256" key="1">
    <source>
        <dbReference type="ARBA" id="ARBA00022574"/>
    </source>
</evidence>
<accession>A0A0D0BMT9</accession>
<dbReference type="HOGENOM" id="CLU_000288_57_33_1"/>
<dbReference type="CDD" id="cd00200">
    <property type="entry name" value="WD40"/>
    <property type="match status" value="1"/>
</dbReference>
<dbReference type="Gene3D" id="2.130.10.10">
    <property type="entry name" value="YVTN repeat-like/Quinoprotein amine dehydrogenase"/>
    <property type="match status" value="2"/>
</dbReference>
<dbReference type="Proteomes" id="UP000053593">
    <property type="component" value="Unassembled WGS sequence"/>
</dbReference>
<dbReference type="Pfam" id="PF00400">
    <property type="entry name" value="WD40"/>
    <property type="match status" value="5"/>
</dbReference>
<evidence type="ECO:0000256" key="3">
    <source>
        <dbReference type="PROSITE-ProRule" id="PRU00221"/>
    </source>
</evidence>
<evidence type="ECO:0000256" key="2">
    <source>
        <dbReference type="ARBA" id="ARBA00022737"/>
    </source>
</evidence>
<keyword evidence="5" id="KW-1185">Reference proteome</keyword>
<dbReference type="InterPro" id="IPR001680">
    <property type="entry name" value="WD40_rpt"/>
</dbReference>
<evidence type="ECO:0000313" key="5">
    <source>
        <dbReference type="Proteomes" id="UP000053593"/>
    </source>
</evidence>
<feature type="repeat" description="WD" evidence="3">
    <location>
        <begin position="190"/>
        <end position="222"/>
    </location>
</feature>
<dbReference type="PROSITE" id="PS00678">
    <property type="entry name" value="WD_REPEATS_1"/>
    <property type="match status" value="2"/>
</dbReference>
<dbReference type="InterPro" id="IPR020472">
    <property type="entry name" value="WD40_PAC1"/>
</dbReference>
<name>A0A0D0BMT9_9AGAR</name>
<organism evidence="4 5">
    <name type="scientific">Collybiopsis luxurians FD-317 M1</name>
    <dbReference type="NCBI Taxonomy" id="944289"/>
    <lineage>
        <taxon>Eukaryota</taxon>
        <taxon>Fungi</taxon>
        <taxon>Dikarya</taxon>
        <taxon>Basidiomycota</taxon>
        <taxon>Agaricomycotina</taxon>
        <taxon>Agaricomycetes</taxon>
        <taxon>Agaricomycetidae</taxon>
        <taxon>Agaricales</taxon>
        <taxon>Marasmiineae</taxon>
        <taxon>Omphalotaceae</taxon>
        <taxon>Collybiopsis</taxon>
        <taxon>Collybiopsis luxurians</taxon>
    </lineage>
</organism>
<proteinExistence type="predicted"/>
<dbReference type="OrthoDB" id="538223at2759"/>
<protein>
    <recommendedName>
        <fullName evidence="6">Anaphase-promoting complex subunit 4 WD40 domain-containing protein</fullName>
    </recommendedName>
</protein>
<dbReference type="PANTHER" id="PTHR22847">
    <property type="entry name" value="WD40 REPEAT PROTEIN"/>
    <property type="match status" value="1"/>
</dbReference>
<keyword evidence="2" id="KW-0677">Repeat</keyword>